<dbReference type="GO" id="GO:0018858">
    <property type="term" value="F:benzoate-CoA ligase activity"/>
    <property type="evidence" value="ECO:0007669"/>
    <property type="project" value="UniProtKB-EC"/>
</dbReference>
<dbReference type="PROSITE" id="PS00455">
    <property type="entry name" value="AMP_BINDING"/>
    <property type="match status" value="1"/>
</dbReference>
<dbReference type="Pfam" id="PF00501">
    <property type="entry name" value="AMP-binding"/>
    <property type="match status" value="1"/>
</dbReference>
<dbReference type="EMBL" id="CYUE01000012">
    <property type="protein sequence ID" value="CUK25323.1"/>
    <property type="molecule type" value="Genomic_DNA"/>
</dbReference>
<evidence type="ECO:0000259" key="3">
    <source>
        <dbReference type="Pfam" id="PF13193"/>
    </source>
</evidence>
<dbReference type="SUPFAM" id="SSF56801">
    <property type="entry name" value="Acetyl-CoA synthetase-like"/>
    <property type="match status" value="1"/>
</dbReference>
<proteinExistence type="predicted"/>
<evidence type="ECO:0000313" key="5">
    <source>
        <dbReference type="Proteomes" id="UP000051184"/>
    </source>
</evidence>
<dbReference type="RefSeq" id="WP_058314299.1">
    <property type="nucleotide sequence ID" value="NZ_CYTO01000024.1"/>
</dbReference>
<name>A0A0P1IPB0_9RHOB</name>
<dbReference type="AlphaFoldDB" id="A0A0P1IPB0"/>
<dbReference type="Proteomes" id="UP000051184">
    <property type="component" value="Unassembled WGS sequence"/>
</dbReference>
<gene>
    <name evidence="4" type="primary">bclA</name>
    <name evidence="4" type="ORF">TA5114_01121</name>
</gene>
<evidence type="ECO:0000259" key="2">
    <source>
        <dbReference type="Pfam" id="PF00501"/>
    </source>
</evidence>
<evidence type="ECO:0000256" key="1">
    <source>
        <dbReference type="ARBA" id="ARBA00022598"/>
    </source>
</evidence>
<dbReference type="STRING" id="1715691.TA5113_02810"/>
<organism evidence="4 5">
    <name type="scientific">Cognatishimia activa</name>
    <dbReference type="NCBI Taxonomy" id="1715691"/>
    <lineage>
        <taxon>Bacteria</taxon>
        <taxon>Pseudomonadati</taxon>
        <taxon>Pseudomonadota</taxon>
        <taxon>Alphaproteobacteria</taxon>
        <taxon>Rhodobacterales</taxon>
        <taxon>Paracoccaceae</taxon>
        <taxon>Cognatishimia</taxon>
    </lineage>
</organism>
<dbReference type="InterPro" id="IPR042099">
    <property type="entry name" value="ANL_N_sf"/>
</dbReference>
<dbReference type="InterPro" id="IPR000873">
    <property type="entry name" value="AMP-dep_synth/lig_dom"/>
</dbReference>
<dbReference type="GO" id="GO:0044550">
    <property type="term" value="P:secondary metabolite biosynthetic process"/>
    <property type="evidence" value="ECO:0007669"/>
    <property type="project" value="TreeGrafter"/>
</dbReference>
<accession>A0A0P1IPB0</accession>
<dbReference type="InterPro" id="IPR045851">
    <property type="entry name" value="AMP-bd_C_sf"/>
</dbReference>
<sequence length="511" mass="55168">MLSVFDKGALPPCPAPFNMAQYVLRHAADLSEKTALSVVSKGSAENYSFGEIESAVLGIAQGFLDLGLTAGDLVLIRLGNTVDFPITYLAALAVGLVPVPTSSLLTDREVDKMLDELKPALVVHAPGIAIGNPECLCLAQSNLVPLKSGPKAQYQLGDPNRLAYIVYTSGTSGQPRAVMHAHRAIWARQMMFEDWTGLSKTDRLLHAGAFNWTFTLGTGLMDPWSLGATSLILEPDTDINEIGGILNTHQATLFAAVPGIFRKLLHSKDLPSFPALRHALSAGEKLSEPLREQWNIRTGTDILEAFGMSECSTFVSHAPGRRAAEGALGRPQTGRHVALINDTGPVPIGETGQVAVSKDDPGLMLGYLNAPEETQHRFQGDWFLTGDLGCMDEDGSIHYEGRADDMMNAGGFRVSPLEVEHALAACPGLQQIGVTDVEVKADTHLIAAFYVADENVTQATLETFAKDTLARYKQPRIYQRVDVLPTNANGKLNRKRLRAEYKAPSNGSDQT</sequence>
<keyword evidence="5" id="KW-1185">Reference proteome</keyword>
<dbReference type="Gene3D" id="3.40.50.12780">
    <property type="entry name" value="N-terminal domain of ligase-like"/>
    <property type="match status" value="1"/>
</dbReference>
<feature type="domain" description="AMP-binding enzyme C-terminal" evidence="3">
    <location>
        <begin position="418"/>
        <end position="491"/>
    </location>
</feature>
<dbReference type="Gene3D" id="3.30.300.30">
    <property type="match status" value="1"/>
</dbReference>
<feature type="domain" description="AMP-dependent synthetase/ligase" evidence="2">
    <location>
        <begin position="25"/>
        <end position="368"/>
    </location>
</feature>
<reference evidence="5" key="1">
    <citation type="submission" date="2015-09" db="EMBL/GenBank/DDBJ databases">
        <authorList>
            <person name="Rodrigo-Torres Lidia"/>
            <person name="Arahal R.David."/>
        </authorList>
    </citation>
    <scope>NUCLEOTIDE SEQUENCE [LARGE SCALE GENOMIC DNA]</scope>
    <source>
        <strain evidence="5">CECT 5114</strain>
    </source>
</reference>
<dbReference type="PANTHER" id="PTHR43352:SF1">
    <property type="entry name" value="ANTHRANILATE--COA LIGASE"/>
    <property type="match status" value="1"/>
</dbReference>
<dbReference type="EC" id="6.2.1.25" evidence="4"/>
<protein>
    <submittedName>
        <fullName evidence="4">Benzoate--CoA ligase</fullName>
        <ecNumber evidence="4">6.2.1.25</ecNumber>
    </submittedName>
</protein>
<evidence type="ECO:0000313" key="4">
    <source>
        <dbReference type="EMBL" id="CUK25323.1"/>
    </source>
</evidence>
<dbReference type="InterPro" id="IPR020845">
    <property type="entry name" value="AMP-binding_CS"/>
</dbReference>
<dbReference type="PANTHER" id="PTHR43352">
    <property type="entry name" value="ACETYL-COA SYNTHETASE"/>
    <property type="match status" value="1"/>
</dbReference>
<dbReference type="Pfam" id="PF13193">
    <property type="entry name" value="AMP-binding_C"/>
    <property type="match status" value="1"/>
</dbReference>
<dbReference type="InterPro" id="IPR025110">
    <property type="entry name" value="AMP-bd_C"/>
</dbReference>
<dbReference type="OrthoDB" id="9803968at2"/>
<keyword evidence="1 4" id="KW-0436">Ligase</keyword>